<dbReference type="PROSITE" id="PS51257">
    <property type="entry name" value="PROKAR_LIPOPROTEIN"/>
    <property type="match status" value="1"/>
</dbReference>
<keyword evidence="2" id="KW-0645">Protease</keyword>
<name>A0A926P0M8_9SPHI</name>
<dbReference type="Gene3D" id="3.40.390.10">
    <property type="entry name" value="Collagenase (Catalytic Domain)"/>
    <property type="match status" value="1"/>
</dbReference>
<evidence type="ECO:0000313" key="3">
    <source>
        <dbReference type="Proteomes" id="UP000619078"/>
    </source>
</evidence>
<dbReference type="RefSeq" id="WP_191166202.1">
    <property type="nucleotide sequence ID" value="NZ_JACWMX010000013.1"/>
</dbReference>
<dbReference type="InterPro" id="IPR024079">
    <property type="entry name" value="MetalloPept_cat_dom_sf"/>
</dbReference>
<feature type="chain" id="PRO_5037908954" evidence="1">
    <location>
        <begin position="25"/>
        <end position="277"/>
    </location>
</feature>
<feature type="signal peptide" evidence="1">
    <location>
        <begin position="1"/>
        <end position="24"/>
    </location>
</feature>
<proteinExistence type="predicted"/>
<keyword evidence="2" id="KW-0378">Hydrolase</keyword>
<evidence type="ECO:0000313" key="2">
    <source>
        <dbReference type="EMBL" id="MBD1395488.1"/>
    </source>
</evidence>
<dbReference type="Proteomes" id="UP000619078">
    <property type="component" value="Unassembled WGS sequence"/>
</dbReference>
<dbReference type="AlphaFoldDB" id="A0A926P0M8"/>
<accession>A0A926P0M8</accession>
<dbReference type="GO" id="GO:0008237">
    <property type="term" value="F:metallopeptidase activity"/>
    <property type="evidence" value="ECO:0007669"/>
    <property type="project" value="InterPro"/>
</dbReference>
<keyword evidence="3" id="KW-1185">Reference proteome</keyword>
<dbReference type="Pfam" id="PF12388">
    <property type="entry name" value="Peptidase_M57"/>
    <property type="match status" value="1"/>
</dbReference>
<dbReference type="GO" id="GO:0006508">
    <property type="term" value="P:proteolysis"/>
    <property type="evidence" value="ECO:0007669"/>
    <property type="project" value="UniProtKB-KW"/>
</dbReference>
<organism evidence="2 3">
    <name type="scientific">Mucilaginibacter glaciei</name>
    <dbReference type="NCBI Taxonomy" id="2772109"/>
    <lineage>
        <taxon>Bacteria</taxon>
        <taxon>Pseudomonadati</taxon>
        <taxon>Bacteroidota</taxon>
        <taxon>Sphingobacteriia</taxon>
        <taxon>Sphingobacteriales</taxon>
        <taxon>Sphingobacteriaceae</taxon>
        <taxon>Mucilaginibacter</taxon>
    </lineage>
</organism>
<reference evidence="2" key="1">
    <citation type="submission" date="2020-09" db="EMBL/GenBank/DDBJ databases">
        <title>Novel species of Mucilaginibacter isolated from a glacier on the Tibetan Plateau.</title>
        <authorList>
            <person name="Liu Q."/>
            <person name="Xin Y.-H."/>
        </authorList>
    </citation>
    <scope>NUCLEOTIDE SEQUENCE</scope>
    <source>
        <strain evidence="2">ZB1P21</strain>
    </source>
</reference>
<keyword evidence="1" id="KW-0732">Signal</keyword>
<evidence type="ECO:0000256" key="1">
    <source>
        <dbReference type="SAM" id="SignalP"/>
    </source>
</evidence>
<comment type="caution">
    <text evidence="2">The sequence shown here is derived from an EMBL/GenBank/DDBJ whole genome shotgun (WGS) entry which is preliminary data.</text>
</comment>
<sequence length="277" mass="29281">MKKKLLFRTGVATVLLATALFACKKGNQTAEVQAVSSTGISASTLKSISELGFSTTDARKVNGGYLVEGDILLTDENLTTPSTSPNLRIAEEEQYRTTNVVKNLPRTVTVSVSNVPTVYATATQQAIARYNALNLTLKFQYVSSGGQIQVVGFNEGPSGGYITLGSSGFPTSSGNPYSQIQMNTNSAAYGSNPNVGYLTSVLQHEMGHCIGFRHTDYFNRAYSCGGTATNEGASNVGAVRIPGTPSTADAASFMLACSNGGDRTFNANDKIALNYLY</sequence>
<dbReference type="SUPFAM" id="SSF55486">
    <property type="entry name" value="Metalloproteases ('zincins'), catalytic domain"/>
    <property type="match status" value="1"/>
</dbReference>
<protein>
    <submittedName>
        <fullName evidence="2">Protease</fullName>
    </submittedName>
</protein>
<dbReference type="InterPro" id="IPR024653">
    <property type="entry name" value="Peptidase_M10/M27/M57"/>
</dbReference>
<gene>
    <name evidence="2" type="ORF">IDJ76_20460</name>
</gene>
<dbReference type="EMBL" id="JACWMX010000013">
    <property type="protein sequence ID" value="MBD1395488.1"/>
    <property type="molecule type" value="Genomic_DNA"/>
</dbReference>